<evidence type="ECO:0000313" key="3">
    <source>
        <dbReference type="Proteomes" id="UP001204376"/>
    </source>
</evidence>
<dbReference type="SMART" id="SM00953">
    <property type="entry name" value="RES"/>
    <property type="match status" value="1"/>
</dbReference>
<dbReference type="InterPro" id="IPR014914">
    <property type="entry name" value="RES_dom"/>
</dbReference>
<dbReference type="RefSeq" id="WP_256539189.1">
    <property type="nucleotide sequence ID" value="NZ_JANHOH010000002.1"/>
</dbReference>
<sequence length="150" mass="16984">MILYRIANCNYITNLDGMGARLYGARWNSKGNAVVYLASSRALAVLEVLVHLQPLFTPSNFCLAEIEVPDNSILTLDIKSLPNNWQDASSPTQLKTLGNQFIKETKYLLMKVPSSVVPEEHNYLLNPRHTDISKVKILNNYPFSFDDRLL</sequence>
<evidence type="ECO:0000259" key="1">
    <source>
        <dbReference type="SMART" id="SM00953"/>
    </source>
</evidence>
<feature type="domain" description="RES" evidence="1">
    <location>
        <begin position="14"/>
        <end position="139"/>
    </location>
</feature>
<dbReference type="EMBL" id="JANHOH010000002">
    <property type="protein sequence ID" value="MCQ6958993.1"/>
    <property type="molecule type" value="Genomic_DNA"/>
</dbReference>
<dbReference type="Pfam" id="PF08808">
    <property type="entry name" value="RES"/>
    <property type="match status" value="1"/>
</dbReference>
<evidence type="ECO:0000313" key="2">
    <source>
        <dbReference type="EMBL" id="MCQ6958993.1"/>
    </source>
</evidence>
<dbReference type="Proteomes" id="UP001204376">
    <property type="component" value="Unassembled WGS sequence"/>
</dbReference>
<comment type="caution">
    <text evidence="2">The sequence shown here is derived from an EMBL/GenBank/DDBJ whole genome shotgun (WGS) entry which is preliminary data.</text>
</comment>
<organism evidence="2 3">
    <name type="scientific">Mucilaginibacter aquariorum</name>
    <dbReference type="NCBI Taxonomy" id="2967225"/>
    <lineage>
        <taxon>Bacteria</taxon>
        <taxon>Pseudomonadati</taxon>
        <taxon>Bacteroidota</taxon>
        <taxon>Sphingobacteriia</taxon>
        <taxon>Sphingobacteriales</taxon>
        <taxon>Sphingobacteriaceae</taxon>
        <taxon>Mucilaginibacter</taxon>
    </lineage>
</organism>
<accession>A0ABT1T3E8</accession>
<name>A0ABT1T3E8_9SPHI</name>
<gene>
    <name evidence="2" type="ORF">NPE20_13540</name>
</gene>
<keyword evidence="3" id="KW-1185">Reference proteome</keyword>
<reference evidence="2 3" key="1">
    <citation type="submission" date="2022-07" db="EMBL/GenBank/DDBJ databases">
        <title>Mucilaginibacter sp. JC4.</title>
        <authorList>
            <person name="Le V."/>
            <person name="Ko S.-R."/>
            <person name="Ahn C.-Y."/>
            <person name="Oh H.-M."/>
        </authorList>
    </citation>
    <scope>NUCLEOTIDE SEQUENCE [LARGE SCALE GENOMIC DNA]</scope>
    <source>
        <strain evidence="2 3">JC4</strain>
    </source>
</reference>
<protein>
    <submittedName>
        <fullName evidence="2">RES family NAD+ phosphorylase</fullName>
    </submittedName>
</protein>
<proteinExistence type="predicted"/>